<sequence length="401" mass="44581">MSQMVSSSNKQVVEAPASTSATGNGVFVAKPVEEAAVLSSINVQCEGQANSSPLGHRSNDDLRPLRSTCLSNDLAASWQACGREIPRETHTDPHSAWARCEVCALQLWYQPRKGSPSSHTAVHNAVMVQRALTQLQPMLHGALPTEEIVKAMLDKITAKEKLNIKVQYIFWGSPTSVTKSKAASKNMEKKVVVTKVYRRPVLPTGIETTRSAYYPVRMVESIVRHWKNQLAPQHHVQALTSPDFVEHPNLAECDVKWTQRLQALPAEEVLPPVPDDLMLICLTAMTLLYLKLLNIGMVSLKKIDKLGMPNCSTITVQQDTPRTTTSFTCFAMLDFPSGRSKLLEIFDAIACDRLLQHSKSSGEVPRATTHPWCKAWETVRADSSEWHVPDQQIKFKFSSCL</sequence>
<dbReference type="EMBL" id="CAMXCT010000724">
    <property type="protein sequence ID" value="CAI3982525.1"/>
    <property type="molecule type" value="Genomic_DNA"/>
</dbReference>
<proteinExistence type="predicted"/>
<dbReference type="Proteomes" id="UP001152797">
    <property type="component" value="Unassembled WGS sequence"/>
</dbReference>
<reference evidence="3 4" key="2">
    <citation type="submission" date="2024-05" db="EMBL/GenBank/DDBJ databases">
        <authorList>
            <person name="Chen Y."/>
            <person name="Shah S."/>
            <person name="Dougan E. K."/>
            <person name="Thang M."/>
            <person name="Chan C."/>
        </authorList>
    </citation>
    <scope>NUCLEOTIDE SEQUENCE [LARGE SCALE GENOMIC DNA]</scope>
</reference>
<dbReference type="EMBL" id="CAMXCT030000724">
    <property type="protein sequence ID" value="CAL4769837.1"/>
    <property type="molecule type" value="Genomic_DNA"/>
</dbReference>
<protein>
    <submittedName>
        <fullName evidence="3">Copia protein</fullName>
    </submittedName>
</protein>
<comment type="caution">
    <text evidence="2">The sequence shown here is derived from an EMBL/GenBank/DDBJ whole genome shotgun (WGS) entry which is preliminary data.</text>
</comment>
<organism evidence="2">
    <name type="scientific">Cladocopium goreaui</name>
    <dbReference type="NCBI Taxonomy" id="2562237"/>
    <lineage>
        <taxon>Eukaryota</taxon>
        <taxon>Sar</taxon>
        <taxon>Alveolata</taxon>
        <taxon>Dinophyceae</taxon>
        <taxon>Suessiales</taxon>
        <taxon>Symbiodiniaceae</taxon>
        <taxon>Cladocopium</taxon>
    </lineage>
</organism>
<keyword evidence="4" id="KW-1185">Reference proteome</keyword>
<name>A0A9P1C1G9_9DINO</name>
<gene>
    <name evidence="2" type="ORF">C1SCF055_LOCUS10210</name>
</gene>
<reference evidence="2" key="1">
    <citation type="submission" date="2022-10" db="EMBL/GenBank/DDBJ databases">
        <authorList>
            <person name="Chen Y."/>
            <person name="Dougan E. K."/>
            <person name="Chan C."/>
            <person name="Rhodes N."/>
            <person name="Thang M."/>
        </authorList>
    </citation>
    <scope>NUCLEOTIDE SEQUENCE</scope>
</reference>
<feature type="region of interest" description="Disordered" evidence="1">
    <location>
        <begin position="1"/>
        <end position="20"/>
    </location>
</feature>
<evidence type="ECO:0000256" key="1">
    <source>
        <dbReference type="SAM" id="MobiDB-lite"/>
    </source>
</evidence>
<evidence type="ECO:0000313" key="4">
    <source>
        <dbReference type="Proteomes" id="UP001152797"/>
    </source>
</evidence>
<evidence type="ECO:0000313" key="3">
    <source>
        <dbReference type="EMBL" id="CAL4769837.1"/>
    </source>
</evidence>
<dbReference type="EMBL" id="CAMXCT020000724">
    <property type="protein sequence ID" value="CAL1135900.1"/>
    <property type="molecule type" value="Genomic_DNA"/>
</dbReference>
<dbReference type="AlphaFoldDB" id="A0A9P1C1G9"/>
<evidence type="ECO:0000313" key="2">
    <source>
        <dbReference type="EMBL" id="CAI3982525.1"/>
    </source>
</evidence>
<accession>A0A9P1C1G9</accession>